<dbReference type="Gene3D" id="1.20.5.4090">
    <property type="match status" value="5"/>
</dbReference>
<comment type="caution">
    <text evidence="6">The sequence shown here is derived from an EMBL/GenBank/DDBJ whole genome shotgun (WGS) entry which is preliminary data.</text>
</comment>
<accession>A0A556VWM0</accession>
<dbReference type="PANTHER" id="PTHR19212:SF0">
    <property type="entry name" value="LD07988P"/>
    <property type="match status" value="1"/>
</dbReference>
<protein>
    <submittedName>
        <fullName evidence="6">Leucine-rich repeat flightless-interacting protein 2</fullName>
    </submittedName>
</protein>
<keyword evidence="5" id="KW-1133">Transmembrane helix</keyword>
<evidence type="ECO:0000256" key="5">
    <source>
        <dbReference type="SAM" id="Phobius"/>
    </source>
</evidence>
<organism evidence="6 7">
    <name type="scientific">Bagarius yarrelli</name>
    <name type="common">Goonch</name>
    <name type="synonym">Bagrus yarrelli</name>
    <dbReference type="NCBI Taxonomy" id="175774"/>
    <lineage>
        <taxon>Eukaryota</taxon>
        <taxon>Metazoa</taxon>
        <taxon>Chordata</taxon>
        <taxon>Craniata</taxon>
        <taxon>Vertebrata</taxon>
        <taxon>Euteleostomi</taxon>
        <taxon>Actinopterygii</taxon>
        <taxon>Neopterygii</taxon>
        <taxon>Teleostei</taxon>
        <taxon>Ostariophysi</taxon>
        <taxon>Siluriformes</taxon>
        <taxon>Sisoridae</taxon>
        <taxon>Sisorinae</taxon>
        <taxon>Bagarius</taxon>
    </lineage>
</organism>
<dbReference type="AlphaFoldDB" id="A0A556VWM0"/>
<reference evidence="6 7" key="1">
    <citation type="journal article" date="2019" name="Genome Biol. Evol.">
        <title>Whole-Genome Sequencing of the Giant Devil Catfish, Bagarius yarrelli.</title>
        <authorList>
            <person name="Jiang W."/>
            <person name="Lv Y."/>
            <person name="Cheng L."/>
            <person name="Yang K."/>
            <person name="Chao B."/>
            <person name="Wang X."/>
            <person name="Li Y."/>
            <person name="Pan X."/>
            <person name="You X."/>
            <person name="Zhang Y."/>
            <person name="Yang J."/>
            <person name="Li J."/>
            <person name="Zhang X."/>
            <person name="Liu S."/>
            <person name="Sun C."/>
            <person name="Yang J."/>
            <person name="Shi Q."/>
        </authorList>
    </citation>
    <scope>NUCLEOTIDE SEQUENCE [LARGE SCALE GENOMIC DNA]</scope>
    <source>
        <strain evidence="6">JWS20170419001</strain>
        <tissue evidence="6">Muscle</tissue>
    </source>
</reference>
<name>A0A556VWM0_BAGYA</name>
<feature type="coiled-coil region" evidence="3">
    <location>
        <begin position="147"/>
        <end position="435"/>
    </location>
</feature>
<sequence length="500" mass="57175">MSSVSADAADFPLRPLLFAVGAAATAVSIYCYVKKGDKKKTPADPKNTTGPEGPLCKQATEPALVQLTENRQDQMTVSVTEAKEKDPKDKETIAQLEMEKSDLKRQVENLSKAVQDMVKGVFESNNGCYEFTDEREQEARNILQMAYDEMKKSLSHKEEKLKASLAEAEEKHQKAVETIAQLQEENFDLLNKVKTLKDTVQDMGDQLIETNLECDELIIKHEREQEAYNILQEEYNELKETLIHNEELQKVSLAEAEEKHQKAMNAIAQLETEVSELTKQVESQKKTVRDIGTDVSEPNRECDELMDERERERAALNVLQTEYDELKKTVTVYLHKEEILQVSLAEAEEKHQNAVETIAQLEAEKSMLRNQTATLRENVEDVRDLLCESYKQCEQLTKVSLAEVEEKHQKAVETIAQLEEESDLLKQTIAQLEEEKTYLTYQLETLKVTVQDMGYDLFETNRECDELTDKLDKSPESKEATRKTETETKENRSESSSESM</sequence>
<dbReference type="EMBL" id="VCAZ01000365">
    <property type="protein sequence ID" value="TUG88272.1"/>
    <property type="molecule type" value="Genomic_DNA"/>
</dbReference>
<keyword evidence="5" id="KW-0472">Membrane</keyword>
<dbReference type="Pfam" id="PF09738">
    <property type="entry name" value="LRRFIP"/>
    <property type="match status" value="2"/>
</dbReference>
<feature type="region of interest" description="Disordered" evidence="4">
    <location>
        <begin position="37"/>
        <end position="58"/>
    </location>
</feature>
<keyword evidence="7" id="KW-1185">Reference proteome</keyword>
<dbReference type="Proteomes" id="UP000319801">
    <property type="component" value="Unassembled WGS sequence"/>
</dbReference>
<dbReference type="OrthoDB" id="8962094at2759"/>
<evidence type="ECO:0000256" key="1">
    <source>
        <dbReference type="ARBA" id="ARBA00008275"/>
    </source>
</evidence>
<evidence type="ECO:0000313" key="6">
    <source>
        <dbReference type="EMBL" id="TUG88272.1"/>
    </source>
</evidence>
<evidence type="ECO:0000256" key="3">
    <source>
        <dbReference type="SAM" id="Coils"/>
    </source>
</evidence>
<dbReference type="GO" id="GO:0006355">
    <property type="term" value="P:regulation of DNA-templated transcription"/>
    <property type="evidence" value="ECO:0007669"/>
    <property type="project" value="InterPro"/>
</dbReference>
<keyword evidence="5" id="KW-0812">Transmembrane</keyword>
<evidence type="ECO:0000256" key="4">
    <source>
        <dbReference type="SAM" id="MobiDB-lite"/>
    </source>
</evidence>
<evidence type="ECO:0000256" key="2">
    <source>
        <dbReference type="ARBA" id="ARBA00023054"/>
    </source>
</evidence>
<evidence type="ECO:0000313" key="7">
    <source>
        <dbReference type="Proteomes" id="UP000319801"/>
    </source>
</evidence>
<feature type="transmembrane region" description="Helical" evidence="5">
    <location>
        <begin position="12"/>
        <end position="33"/>
    </location>
</feature>
<dbReference type="PANTHER" id="PTHR19212">
    <property type="entry name" value="LEUCINE RICH REPEAT IN FLII INTERACTING PROTEIN"/>
    <property type="match status" value="1"/>
</dbReference>
<keyword evidence="2 3" id="KW-0175">Coiled coil</keyword>
<dbReference type="InterPro" id="IPR019139">
    <property type="entry name" value="LRRFIP1/2"/>
</dbReference>
<gene>
    <name evidence="6" type="ORF">Baya_16854</name>
</gene>
<comment type="similarity">
    <text evidence="1">Belongs to the LRRFIP family.</text>
</comment>
<proteinExistence type="inferred from homology"/>
<feature type="region of interest" description="Disordered" evidence="4">
    <location>
        <begin position="465"/>
        <end position="500"/>
    </location>
</feature>